<evidence type="ECO:0000256" key="1">
    <source>
        <dbReference type="SAM" id="SignalP"/>
    </source>
</evidence>
<proteinExistence type="predicted"/>
<keyword evidence="1" id="KW-0732">Signal</keyword>
<dbReference type="EMBL" id="LWBO01000084">
    <property type="protein sequence ID" value="OQP39303.1"/>
    <property type="molecule type" value="Genomic_DNA"/>
</dbReference>
<feature type="chain" id="PRO_5046090357" description="DUF3575 domain-containing protein" evidence="1">
    <location>
        <begin position="19"/>
        <end position="244"/>
    </location>
</feature>
<dbReference type="RefSeq" id="WP_014216917.1">
    <property type="nucleotide sequence ID" value="NZ_LWBO01000084.1"/>
</dbReference>
<evidence type="ECO:0000313" key="2">
    <source>
        <dbReference type="EMBL" id="OQP39303.1"/>
    </source>
</evidence>
<accession>A0ABX3NMI6</accession>
<evidence type="ECO:0000313" key="3">
    <source>
        <dbReference type="Proteomes" id="UP000192277"/>
    </source>
</evidence>
<organism evidence="2 3">
    <name type="scientific">Niastella koreensis</name>
    <dbReference type="NCBI Taxonomy" id="354356"/>
    <lineage>
        <taxon>Bacteria</taxon>
        <taxon>Pseudomonadati</taxon>
        <taxon>Bacteroidota</taxon>
        <taxon>Chitinophagia</taxon>
        <taxon>Chitinophagales</taxon>
        <taxon>Chitinophagaceae</taxon>
        <taxon>Niastella</taxon>
    </lineage>
</organism>
<evidence type="ECO:0008006" key="4">
    <source>
        <dbReference type="Google" id="ProtNLM"/>
    </source>
</evidence>
<reference evidence="2 3" key="1">
    <citation type="submission" date="2016-04" db="EMBL/GenBank/DDBJ databases">
        <authorList>
            <person name="Chen L."/>
            <person name="Zhuang W."/>
            <person name="Wang G."/>
        </authorList>
    </citation>
    <scope>NUCLEOTIDE SEQUENCE [LARGE SCALE GENOMIC DNA]</scope>
    <source>
        <strain evidence="3">GR20</strain>
    </source>
</reference>
<feature type="signal peptide" evidence="1">
    <location>
        <begin position="1"/>
        <end position="18"/>
    </location>
</feature>
<keyword evidence="3" id="KW-1185">Reference proteome</keyword>
<dbReference type="InterPro" id="IPR021958">
    <property type="entry name" value="DUF3575"/>
</dbReference>
<dbReference type="Pfam" id="PF12099">
    <property type="entry name" value="DUF3575"/>
    <property type="match status" value="1"/>
</dbReference>
<comment type="caution">
    <text evidence="2">The sequence shown here is derived from an EMBL/GenBank/DDBJ whole genome shotgun (WGS) entry which is preliminary data.</text>
</comment>
<sequence length="244" mass="28118">MRTLLLVCCIATAFHSYAQVPEKFRKNRKSHHHPDAKFLVKLAPLAAIDVVSFPTITAGVEVHLAPQFSMYNEIGIRYRKGWYEKPDTSFVSPVGIKLKSEFRYYFQEGHTSYSKFHGNYIGVNAFYTYHKYNSIIDYNAGDYSGYDLKDGIGVTKKVWGLNFLWGWQDDIGKHFMFEVYEGIGVRFRNYKTTNQQFKYDSDTFVDPEDVNTVFRAANVERAAKGGTSATFNYTTGIRFAYKIL</sequence>
<protein>
    <recommendedName>
        <fullName evidence="4">DUF3575 domain-containing protein</fullName>
    </recommendedName>
</protein>
<dbReference type="Proteomes" id="UP000192277">
    <property type="component" value="Unassembled WGS sequence"/>
</dbReference>
<name>A0ABX3NMI6_9BACT</name>
<gene>
    <name evidence="2" type="ORF">A4D02_18450</name>
</gene>